<gene>
    <name evidence="9" type="ORF">THITH_04165</name>
</gene>
<evidence type="ECO:0000256" key="6">
    <source>
        <dbReference type="ARBA" id="ARBA00022989"/>
    </source>
</evidence>
<dbReference type="STRING" id="713585.THITH_04165"/>
<name>W0DK23_9GAMM</name>
<dbReference type="EMBL" id="CP007029">
    <property type="protein sequence ID" value="AHE97592.1"/>
    <property type="molecule type" value="Genomic_DNA"/>
</dbReference>
<comment type="subcellular location">
    <subcellularLocation>
        <location evidence="1 8">Cell membrane</location>
        <topology evidence="1 8">Multi-pass membrane protein</topology>
    </subcellularLocation>
</comment>
<keyword evidence="4 8" id="KW-1003">Cell membrane</keyword>
<proteinExistence type="inferred from homology"/>
<evidence type="ECO:0000313" key="10">
    <source>
        <dbReference type="Proteomes" id="UP000005289"/>
    </source>
</evidence>
<dbReference type="RefSeq" id="WP_006745772.1">
    <property type="nucleotide sequence ID" value="NZ_CP007029.1"/>
</dbReference>
<dbReference type="Pfam" id="PF01925">
    <property type="entry name" value="TauE"/>
    <property type="match status" value="1"/>
</dbReference>
<sequence>MDAYSLNEILVALLIVAFAGAVHGTFGLGFPMVATPVLALLTDVQTAILLTLAPTMAVNLWTMLRGGNLAASVGRFWFVAVWMLVGSAVGTLVLVALDPNPFRLLLALVILLYLMGDRLKRVDWSWIPRYPRASGAGAGMLGGLLGGTVNVGGPALMIYFLEMRVPALVMVQAINLAFLLGKSTQAATFAAVGELTPVLLLVSLPLGVCALAGLRAGMWLSDRCSAEVYRHWLRRLLWLLAGLLVVQFLRDL</sequence>
<evidence type="ECO:0000256" key="1">
    <source>
        <dbReference type="ARBA" id="ARBA00004651"/>
    </source>
</evidence>
<feature type="transmembrane region" description="Helical" evidence="8">
    <location>
        <begin position="140"/>
        <end position="161"/>
    </location>
</feature>
<evidence type="ECO:0000256" key="7">
    <source>
        <dbReference type="ARBA" id="ARBA00023136"/>
    </source>
</evidence>
<keyword evidence="7 8" id="KW-0472">Membrane</keyword>
<dbReference type="PANTHER" id="PTHR30269">
    <property type="entry name" value="TRANSMEMBRANE PROTEIN YFCA"/>
    <property type="match status" value="1"/>
</dbReference>
<dbReference type="OrthoDB" id="9155169at2"/>
<dbReference type="HOGENOM" id="CLU_054750_7_2_6"/>
<evidence type="ECO:0000256" key="8">
    <source>
        <dbReference type="RuleBase" id="RU363041"/>
    </source>
</evidence>
<dbReference type="InterPro" id="IPR002781">
    <property type="entry name" value="TM_pro_TauE-like"/>
</dbReference>
<keyword evidence="3" id="KW-0813">Transport</keyword>
<dbReference type="InterPro" id="IPR052017">
    <property type="entry name" value="TSUP"/>
</dbReference>
<evidence type="ECO:0000256" key="3">
    <source>
        <dbReference type="ARBA" id="ARBA00022448"/>
    </source>
</evidence>
<feature type="transmembrane region" description="Helical" evidence="8">
    <location>
        <begin position="9"/>
        <end position="34"/>
    </location>
</feature>
<evidence type="ECO:0000256" key="2">
    <source>
        <dbReference type="ARBA" id="ARBA00009142"/>
    </source>
</evidence>
<dbReference type="AlphaFoldDB" id="W0DK23"/>
<evidence type="ECO:0000256" key="4">
    <source>
        <dbReference type="ARBA" id="ARBA00022475"/>
    </source>
</evidence>
<feature type="transmembrane region" description="Helical" evidence="8">
    <location>
        <begin position="76"/>
        <end position="96"/>
    </location>
</feature>
<accession>W0DK23</accession>
<keyword evidence="10" id="KW-1185">Reference proteome</keyword>
<evidence type="ECO:0000256" key="5">
    <source>
        <dbReference type="ARBA" id="ARBA00022692"/>
    </source>
</evidence>
<dbReference type="Proteomes" id="UP000005289">
    <property type="component" value="Chromosome"/>
</dbReference>
<protein>
    <recommendedName>
        <fullName evidence="8">Probable membrane transporter protein</fullName>
    </recommendedName>
</protein>
<reference evidence="9 10" key="1">
    <citation type="submission" date="2013-12" db="EMBL/GenBank/DDBJ databases">
        <authorList>
            <consortium name="DOE Joint Genome Institute"/>
            <person name="Muyzer G."/>
            <person name="Huntemann M."/>
            <person name="Han J."/>
            <person name="Chen A."/>
            <person name="Kyrpides N."/>
            <person name="Mavromatis K."/>
            <person name="Markowitz V."/>
            <person name="Palaniappan K."/>
            <person name="Ivanova N."/>
            <person name="Schaumberg A."/>
            <person name="Pati A."/>
            <person name="Liolios K."/>
            <person name="Nordberg H.P."/>
            <person name="Cantor M.N."/>
            <person name="Hua S.X."/>
            <person name="Woyke T."/>
        </authorList>
    </citation>
    <scope>NUCLEOTIDE SEQUENCE [LARGE SCALE GENOMIC DNA]</scope>
    <source>
        <strain evidence="9 10">ARh 1</strain>
    </source>
</reference>
<dbReference type="PANTHER" id="PTHR30269:SF32">
    <property type="entry name" value="MEMBRANE TRANSPORTER PROTEIN-RELATED"/>
    <property type="match status" value="1"/>
</dbReference>
<feature type="transmembrane region" description="Helical" evidence="8">
    <location>
        <begin position="46"/>
        <end position="64"/>
    </location>
</feature>
<dbReference type="GO" id="GO:0005886">
    <property type="term" value="C:plasma membrane"/>
    <property type="evidence" value="ECO:0007669"/>
    <property type="project" value="UniProtKB-SubCell"/>
</dbReference>
<feature type="transmembrane region" description="Helical" evidence="8">
    <location>
        <begin position="232"/>
        <end position="249"/>
    </location>
</feature>
<comment type="similarity">
    <text evidence="2 8">Belongs to the 4-toluene sulfonate uptake permease (TSUP) (TC 2.A.102) family.</text>
</comment>
<keyword evidence="6 8" id="KW-1133">Transmembrane helix</keyword>
<keyword evidence="5 8" id="KW-0812">Transmembrane</keyword>
<evidence type="ECO:0000313" key="9">
    <source>
        <dbReference type="EMBL" id="AHE97592.1"/>
    </source>
</evidence>
<dbReference type="KEGG" id="tti:THITH_04165"/>
<organism evidence="9 10">
    <name type="scientific">Thioalkalivibrio paradoxus ARh 1</name>
    <dbReference type="NCBI Taxonomy" id="713585"/>
    <lineage>
        <taxon>Bacteria</taxon>
        <taxon>Pseudomonadati</taxon>
        <taxon>Pseudomonadota</taxon>
        <taxon>Gammaproteobacteria</taxon>
        <taxon>Chromatiales</taxon>
        <taxon>Ectothiorhodospiraceae</taxon>
        <taxon>Thioalkalivibrio</taxon>
    </lineage>
</organism>
<feature type="transmembrane region" description="Helical" evidence="8">
    <location>
        <begin position="102"/>
        <end position="119"/>
    </location>
</feature>
<feature type="transmembrane region" description="Helical" evidence="8">
    <location>
        <begin position="198"/>
        <end position="220"/>
    </location>
</feature>